<evidence type="ECO:0000313" key="2">
    <source>
        <dbReference type="EMBL" id="CAG8478041.1"/>
    </source>
</evidence>
<keyword evidence="1" id="KW-1133">Transmembrane helix</keyword>
<feature type="transmembrane region" description="Helical" evidence="1">
    <location>
        <begin position="45"/>
        <end position="62"/>
    </location>
</feature>
<gene>
    <name evidence="2" type="ORF">AGERDE_LOCUS3085</name>
</gene>
<dbReference type="PANTHER" id="PTHR10974:SF1">
    <property type="entry name" value="FI08016P-RELATED"/>
    <property type="match status" value="1"/>
</dbReference>
<comment type="caution">
    <text evidence="2">The sequence shown here is derived from an EMBL/GenBank/DDBJ whole genome shotgun (WGS) entry which is preliminary data.</text>
</comment>
<keyword evidence="1" id="KW-0472">Membrane</keyword>
<dbReference type="AlphaFoldDB" id="A0A9N8W5J6"/>
<dbReference type="EMBL" id="CAJVPL010000279">
    <property type="protein sequence ID" value="CAG8478041.1"/>
    <property type="molecule type" value="Genomic_DNA"/>
</dbReference>
<accession>A0A9N8W5J6</accession>
<dbReference type="Gene3D" id="3.40.720.10">
    <property type="entry name" value="Alkaline Phosphatase, subunit A"/>
    <property type="match status" value="1"/>
</dbReference>
<dbReference type="InterPro" id="IPR004245">
    <property type="entry name" value="DUF229"/>
</dbReference>
<evidence type="ECO:0000313" key="3">
    <source>
        <dbReference type="Proteomes" id="UP000789831"/>
    </source>
</evidence>
<keyword evidence="3" id="KW-1185">Reference proteome</keyword>
<dbReference type="SUPFAM" id="SSF53649">
    <property type="entry name" value="Alkaline phosphatase-like"/>
    <property type="match status" value="1"/>
</dbReference>
<sequence>MKRIASRAWNWLNRPSWNYHPLSTKVSPPFISICGLKLAKTPKRLTILLVSLILIIILAYFLPRSSETEYARIFDGNGTCELPPWKNITQDHTVIDITPGRTFVSIQHDPLTGDQLINVNCKTPFEYHFPSMHSIFNSKFKSWDQSTEGQLKFEEEYVMIKCENESNFLTREPMIKEQQNSNSPLPDHSILNSQSPLVDDVVFLLLDAVSREHFNEEFPKTVDLLKNMQQHTNNKHETFSFNRYNVLGTNSPPNKAFLYSGQSKDYLSSKRGDAEATWLWELYEDQGFVTMHSDGECGGWWEWPYTGYADGSITYHYQKVRDDDLPAQHQFPHVSMCDTYRLFKDEEFERTCKLQHGMDSQYDSLSIDGMIVPSRFCMGQKAIYEAQFDYLRQFLDVYRGLDENGEHYKRFATVTLMDTHSPEMKIKSLDDSMVNLFTELLIGDDKSGEKPLLHPNSVVVILSDHGIHYGSEAASYEGHFHHKQPPLHMILPKNLADQHRPGFLINKDKLTTHMDLHMTLLYLAFGQSENMSTLSTAAALKDPSNFFQGGENEKTSAQKYGEVLLLPINVTRTCQSVAIPPEFCPCVKFTPLNNNLTDDAIIIRKFLELAVDSMNTHIDTLGVGKVCQKFDFHPTTANLSATGEFEYGDVAFYSGYYLPASKKESQVYSVVANIKTFLAKVKFTATYGDIMNGRKNKVDVVQITSYKDEWEGICRGRIRDNVEDGDNKVANGEFLLKNFCFCSKNF</sequence>
<dbReference type="GO" id="GO:0005615">
    <property type="term" value="C:extracellular space"/>
    <property type="evidence" value="ECO:0007669"/>
    <property type="project" value="TreeGrafter"/>
</dbReference>
<proteinExistence type="predicted"/>
<reference evidence="2" key="1">
    <citation type="submission" date="2021-06" db="EMBL/GenBank/DDBJ databases">
        <authorList>
            <person name="Kallberg Y."/>
            <person name="Tangrot J."/>
            <person name="Rosling A."/>
        </authorList>
    </citation>
    <scope>NUCLEOTIDE SEQUENCE</scope>
    <source>
        <strain evidence="2">MT106</strain>
    </source>
</reference>
<protein>
    <submittedName>
        <fullName evidence="2">8970_t:CDS:1</fullName>
    </submittedName>
</protein>
<keyword evidence="1" id="KW-0812">Transmembrane</keyword>
<dbReference type="InterPro" id="IPR017850">
    <property type="entry name" value="Alkaline_phosphatase_core_sf"/>
</dbReference>
<evidence type="ECO:0000256" key="1">
    <source>
        <dbReference type="SAM" id="Phobius"/>
    </source>
</evidence>
<dbReference type="OrthoDB" id="413313at2759"/>
<dbReference type="Pfam" id="PF02995">
    <property type="entry name" value="DUF229"/>
    <property type="match status" value="2"/>
</dbReference>
<dbReference type="Proteomes" id="UP000789831">
    <property type="component" value="Unassembled WGS sequence"/>
</dbReference>
<dbReference type="PANTHER" id="PTHR10974">
    <property type="entry name" value="FI08016P-RELATED"/>
    <property type="match status" value="1"/>
</dbReference>
<name>A0A9N8W5J6_9GLOM</name>
<organism evidence="2 3">
    <name type="scientific">Ambispora gerdemannii</name>
    <dbReference type="NCBI Taxonomy" id="144530"/>
    <lineage>
        <taxon>Eukaryota</taxon>
        <taxon>Fungi</taxon>
        <taxon>Fungi incertae sedis</taxon>
        <taxon>Mucoromycota</taxon>
        <taxon>Glomeromycotina</taxon>
        <taxon>Glomeromycetes</taxon>
        <taxon>Archaeosporales</taxon>
        <taxon>Ambisporaceae</taxon>
        <taxon>Ambispora</taxon>
    </lineage>
</organism>